<dbReference type="HAMAP" id="MF_00270">
    <property type="entry name" value="Ribosomal_bS18"/>
    <property type="match status" value="1"/>
</dbReference>
<dbReference type="GO" id="GO:0006412">
    <property type="term" value="P:translation"/>
    <property type="evidence" value="ECO:0007669"/>
    <property type="project" value="InterPro"/>
</dbReference>
<dbReference type="PROSITE" id="PS00057">
    <property type="entry name" value="RIBOSOMAL_S18"/>
    <property type="match status" value="1"/>
</dbReference>
<accession>A0A6J6HMB3</accession>
<dbReference type="NCBIfam" id="TIGR00165">
    <property type="entry name" value="S18"/>
    <property type="match status" value="1"/>
</dbReference>
<comment type="similarity">
    <text evidence="1">Belongs to the bacterial ribosomal protein bS18 family.</text>
</comment>
<gene>
    <name evidence="5" type="ORF">UFOPK1843_01027</name>
</gene>
<dbReference type="Pfam" id="PF01084">
    <property type="entry name" value="Ribosomal_S18"/>
    <property type="match status" value="1"/>
</dbReference>
<protein>
    <submittedName>
        <fullName evidence="5">Unannotated protein</fullName>
    </submittedName>
</protein>
<keyword evidence="3" id="KW-0687">Ribonucleoprotein</keyword>
<organism evidence="5">
    <name type="scientific">freshwater metagenome</name>
    <dbReference type="NCBI Taxonomy" id="449393"/>
    <lineage>
        <taxon>unclassified sequences</taxon>
        <taxon>metagenomes</taxon>
        <taxon>ecological metagenomes</taxon>
    </lineage>
</organism>
<dbReference type="PRINTS" id="PR00974">
    <property type="entry name" value="RIBOSOMALS18"/>
</dbReference>
<dbReference type="PANTHER" id="PTHR13479">
    <property type="entry name" value="30S RIBOSOMAL PROTEIN S18"/>
    <property type="match status" value="1"/>
</dbReference>
<proteinExistence type="inferred from homology"/>
<dbReference type="SUPFAM" id="SSF46911">
    <property type="entry name" value="Ribosomal protein S18"/>
    <property type="match status" value="1"/>
</dbReference>
<dbReference type="Gene3D" id="4.10.640.10">
    <property type="entry name" value="Ribosomal protein S18"/>
    <property type="match status" value="1"/>
</dbReference>
<keyword evidence="2" id="KW-0689">Ribosomal protein</keyword>
<dbReference type="GO" id="GO:0003735">
    <property type="term" value="F:structural constituent of ribosome"/>
    <property type="evidence" value="ECO:0007669"/>
    <property type="project" value="InterPro"/>
</dbReference>
<dbReference type="InterPro" id="IPR001648">
    <property type="entry name" value="Ribosomal_bS18"/>
</dbReference>
<dbReference type="GO" id="GO:0070181">
    <property type="term" value="F:small ribosomal subunit rRNA binding"/>
    <property type="evidence" value="ECO:0007669"/>
    <property type="project" value="TreeGrafter"/>
</dbReference>
<reference evidence="5" key="1">
    <citation type="submission" date="2020-05" db="EMBL/GenBank/DDBJ databases">
        <authorList>
            <person name="Chiriac C."/>
            <person name="Salcher M."/>
            <person name="Ghai R."/>
            <person name="Kavagutti S V."/>
        </authorList>
    </citation>
    <scope>NUCLEOTIDE SEQUENCE</scope>
</reference>
<dbReference type="InterPro" id="IPR018275">
    <property type="entry name" value="Ribosomal_bS18_CS"/>
</dbReference>
<evidence type="ECO:0000256" key="1">
    <source>
        <dbReference type="ARBA" id="ARBA00005589"/>
    </source>
</evidence>
<evidence type="ECO:0000256" key="2">
    <source>
        <dbReference type="ARBA" id="ARBA00022980"/>
    </source>
</evidence>
<dbReference type="InterPro" id="IPR036870">
    <property type="entry name" value="Ribosomal_bS18_sf"/>
</dbReference>
<dbReference type="AlphaFoldDB" id="A0A6J6HMB3"/>
<sequence>MAGKTTQDARRKPNRNAKNAKLAPVKAIKVGIIDYKDVATLRKFVSDRGKIRSRRITGVSVQEQRLIARAVKNAREMALMPYAGAGRS</sequence>
<dbReference type="GO" id="GO:0022627">
    <property type="term" value="C:cytosolic small ribosomal subunit"/>
    <property type="evidence" value="ECO:0007669"/>
    <property type="project" value="TreeGrafter"/>
</dbReference>
<feature type="region of interest" description="Disordered" evidence="4">
    <location>
        <begin position="1"/>
        <end position="20"/>
    </location>
</feature>
<dbReference type="EMBL" id="CAEZUR010000095">
    <property type="protein sequence ID" value="CAB4614310.1"/>
    <property type="molecule type" value="Genomic_DNA"/>
</dbReference>
<dbReference type="PANTHER" id="PTHR13479:SF40">
    <property type="entry name" value="SMALL RIBOSOMAL SUBUNIT PROTEIN BS18M"/>
    <property type="match status" value="1"/>
</dbReference>
<evidence type="ECO:0000256" key="4">
    <source>
        <dbReference type="SAM" id="MobiDB-lite"/>
    </source>
</evidence>
<evidence type="ECO:0000256" key="3">
    <source>
        <dbReference type="ARBA" id="ARBA00023274"/>
    </source>
</evidence>
<evidence type="ECO:0000313" key="5">
    <source>
        <dbReference type="EMBL" id="CAB4614310.1"/>
    </source>
</evidence>
<name>A0A6J6HMB3_9ZZZZ</name>